<sequence>MLIDFPDFIDFIAEKFENIANNDEDQENNNTKEFKVSCILNISTLTGNSKERAGHIVEIISDVDEYIWVQLIDRYACKGFIKITIQEDLILSNIEIEHHLHSVRENVAISPDVKNFILENIDLLPREIYKRLIETGLNINIRQKQIHFWWTELGKSKYKYDDDAFLSAQK</sequence>
<dbReference type="Proteomes" id="UP000266861">
    <property type="component" value="Unassembled WGS sequence"/>
</dbReference>
<accession>A0A397H8F1</accession>
<keyword evidence="2" id="KW-1185">Reference proteome</keyword>
<dbReference type="EMBL" id="PQFF01000330">
    <property type="protein sequence ID" value="RHZ59351.1"/>
    <property type="molecule type" value="Genomic_DNA"/>
</dbReference>
<dbReference type="OrthoDB" id="2437525at2759"/>
<comment type="caution">
    <text evidence="1">The sequence shown here is derived from an EMBL/GenBank/DDBJ whole genome shotgun (WGS) entry which is preliminary data.</text>
</comment>
<reference evidence="1 2" key="1">
    <citation type="submission" date="2018-08" db="EMBL/GenBank/DDBJ databases">
        <title>Genome and evolution of the arbuscular mycorrhizal fungus Diversispora epigaea (formerly Glomus versiforme) and its bacterial endosymbionts.</title>
        <authorList>
            <person name="Sun X."/>
            <person name="Fei Z."/>
            <person name="Harrison M."/>
        </authorList>
    </citation>
    <scope>NUCLEOTIDE SEQUENCE [LARGE SCALE GENOMIC DNA]</scope>
    <source>
        <strain evidence="1 2">IT104</strain>
    </source>
</reference>
<gene>
    <name evidence="1" type="ORF">Glove_364g90</name>
</gene>
<protein>
    <submittedName>
        <fullName evidence="1">Uncharacterized protein</fullName>
    </submittedName>
</protein>
<dbReference type="AlphaFoldDB" id="A0A397H8F1"/>
<proteinExistence type="predicted"/>
<name>A0A397H8F1_9GLOM</name>
<evidence type="ECO:0000313" key="1">
    <source>
        <dbReference type="EMBL" id="RHZ59351.1"/>
    </source>
</evidence>
<organism evidence="1 2">
    <name type="scientific">Diversispora epigaea</name>
    <dbReference type="NCBI Taxonomy" id="1348612"/>
    <lineage>
        <taxon>Eukaryota</taxon>
        <taxon>Fungi</taxon>
        <taxon>Fungi incertae sedis</taxon>
        <taxon>Mucoromycota</taxon>
        <taxon>Glomeromycotina</taxon>
        <taxon>Glomeromycetes</taxon>
        <taxon>Diversisporales</taxon>
        <taxon>Diversisporaceae</taxon>
        <taxon>Diversispora</taxon>
    </lineage>
</organism>
<evidence type="ECO:0000313" key="2">
    <source>
        <dbReference type="Proteomes" id="UP000266861"/>
    </source>
</evidence>